<keyword evidence="12" id="KW-1185">Reference proteome</keyword>
<evidence type="ECO:0000256" key="3">
    <source>
        <dbReference type="ARBA" id="ARBA00005668"/>
    </source>
</evidence>
<protein>
    <recommendedName>
        <fullName evidence="13">F-box domain-containing protein</fullName>
    </recommendedName>
</protein>
<dbReference type="InterPro" id="IPR001763">
    <property type="entry name" value="Rhodanese-like_dom"/>
</dbReference>
<dbReference type="Pfam" id="PF00248">
    <property type="entry name" value="Aldo_ket_red"/>
    <property type="match status" value="1"/>
</dbReference>
<evidence type="ECO:0000256" key="8">
    <source>
        <dbReference type="ARBA" id="ARBA00038157"/>
    </source>
</evidence>
<dbReference type="Proteomes" id="UP000596902">
    <property type="component" value="Unassembled WGS sequence"/>
</dbReference>
<feature type="domain" description="Rhodanese" evidence="10">
    <location>
        <begin position="752"/>
        <end position="806"/>
    </location>
</feature>
<evidence type="ECO:0000256" key="6">
    <source>
        <dbReference type="ARBA" id="ARBA00023026"/>
    </source>
</evidence>
<comment type="pathway">
    <text evidence="2">Mycotoxin biosynthesis.</text>
</comment>
<dbReference type="InterPro" id="IPR000073">
    <property type="entry name" value="AB_hydrolase_1"/>
</dbReference>
<keyword evidence="6" id="KW-0843">Virulence</keyword>
<dbReference type="Pfam" id="PF12937">
    <property type="entry name" value="F-box-like"/>
    <property type="match status" value="1"/>
</dbReference>
<name>A0A8H7EHB3_9PLEO</name>
<evidence type="ECO:0000256" key="1">
    <source>
        <dbReference type="ARBA" id="ARBA00004275"/>
    </source>
</evidence>
<reference evidence="11" key="1">
    <citation type="submission" date="2020-01" db="EMBL/GenBank/DDBJ databases">
        <authorList>
            <person name="Feng Z.H.Z."/>
        </authorList>
    </citation>
    <scope>NUCLEOTIDE SEQUENCE</scope>
    <source>
        <strain evidence="11">CBS107.38</strain>
    </source>
</reference>
<dbReference type="InterPro" id="IPR023210">
    <property type="entry name" value="NADP_OxRdtase_dom"/>
</dbReference>
<evidence type="ECO:0000256" key="5">
    <source>
        <dbReference type="ARBA" id="ARBA00023002"/>
    </source>
</evidence>
<keyword evidence="5" id="KW-0560">Oxidoreductase</keyword>
<dbReference type="EMBL" id="JAAABM010000004">
    <property type="protein sequence ID" value="KAF7678653.1"/>
    <property type="molecule type" value="Genomic_DNA"/>
</dbReference>
<dbReference type="Gene3D" id="3.20.20.100">
    <property type="entry name" value="NADP-dependent oxidoreductase domain"/>
    <property type="match status" value="1"/>
</dbReference>
<proteinExistence type="inferred from homology"/>
<evidence type="ECO:0000259" key="9">
    <source>
        <dbReference type="PROSITE" id="PS50181"/>
    </source>
</evidence>
<gene>
    <name evidence="11" type="ORF">GT037_004034</name>
</gene>
<dbReference type="GO" id="GO:0005777">
    <property type="term" value="C:peroxisome"/>
    <property type="evidence" value="ECO:0007669"/>
    <property type="project" value="UniProtKB-SubCell"/>
</dbReference>
<dbReference type="SUPFAM" id="SSF53474">
    <property type="entry name" value="alpha/beta-Hydrolases"/>
    <property type="match status" value="1"/>
</dbReference>
<evidence type="ECO:0008006" key="13">
    <source>
        <dbReference type="Google" id="ProtNLM"/>
    </source>
</evidence>
<evidence type="ECO:0000256" key="4">
    <source>
        <dbReference type="ARBA" id="ARBA00022857"/>
    </source>
</evidence>
<comment type="similarity">
    <text evidence="8">Belongs to the aldo/keto reductase family. Aldo/keto reductase 2 subfamily.</text>
</comment>
<dbReference type="Pfam" id="PF12697">
    <property type="entry name" value="Abhydrolase_6"/>
    <property type="match status" value="1"/>
</dbReference>
<dbReference type="SUPFAM" id="SSF51430">
    <property type="entry name" value="NAD(P)-linked oxidoreductase"/>
    <property type="match status" value="1"/>
</dbReference>
<keyword evidence="4" id="KW-0521">NADP</keyword>
<evidence type="ECO:0000256" key="7">
    <source>
        <dbReference type="ARBA" id="ARBA00023140"/>
    </source>
</evidence>
<dbReference type="InterPro" id="IPR036812">
    <property type="entry name" value="NAD(P)_OxRdtase_dom_sf"/>
</dbReference>
<evidence type="ECO:0000256" key="2">
    <source>
        <dbReference type="ARBA" id="ARBA00004685"/>
    </source>
</evidence>
<dbReference type="InterPro" id="IPR001810">
    <property type="entry name" value="F-box_dom"/>
</dbReference>
<dbReference type="PANTHER" id="PTHR43364:SF7">
    <property type="entry name" value="NADP-DEPENDENT OXIDOREDUCTASE DOMAIN-CONTAINING PROTEIN-RELATED"/>
    <property type="match status" value="1"/>
</dbReference>
<dbReference type="GO" id="GO:0016491">
    <property type="term" value="F:oxidoreductase activity"/>
    <property type="evidence" value="ECO:0007669"/>
    <property type="project" value="UniProtKB-KW"/>
</dbReference>
<dbReference type="PROSITE" id="PS50181">
    <property type="entry name" value="FBOX"/>
    <property type="match status" value="1"/>
</dbReference>
<dbReference type="PROSITE" id="PS50206">
    <property type="entry name" value="RHODANESE_3"/>
    <property type="match status" value="1"/>
</dbReference>
<dbReference type="Gene3D" id="3.40.50.1820">
    <property type="entry name" value="alpha/beta hydrolase"/>
    <property type="match status" value="1"/>
</dbReference>
<sequence>MSKPQLLFVPGSAHVPVHMAPLMEKLNSFGYTTHCRQMPSVDNPSPPEDLSQDITALRSLVEEAIGDGNDVIVIPHSWAGLVAGSGLVGMSKKEREAVGKRGGVIRTGYITSFLLPEGVGISDLGRGQGQPPDWIKLEGNQLIYTDLDVFYKDVPENESKHWFSLVKTHGVGSAAAKATGTAWKVIPTSYLLCEEDLAIAPETQEGMIQVAKAAGADIDVTRIKSSHSPFLSKIDETAQWVRRIAGEKVNLLSSRLSGETGKTVTQRFGIAKTHPRPYFTMVSLETGTSQKFQKIDREPRQHALQIVAHSINDLPDELLLEIATYLEGDNQALGSLTQVSRRFKVIGGHLLYRTINLPRSREDNTIYLVRTIIEKPDLGSKIRQLAFSTTTLGITILKDNPVFVFKQAMKRAASSEDVHAAMLLQIAQSVNRLDLFGTESPFKSVEELTWRSALMAGMLNSVAGLLLALCDNLRMLHVNVYLHENLFVPVFDIYRALYGIEGDKVQHTPGHWSGFSQFRTIKRLRIFGESMRMLQLPFYSLQVLEIDLWREYSAPDVAIAEHESFTNSVAVCPLPPYPNINTLIVRSDWGELHTQTHLHHDEKLPLLLQGLPQSNITHLEILFVRSPTAIKRWRGSFEYIARALSTAANVSASLGYLRIDYEVSDHFDPRRCFGGCANVLDLHSFPKLTKMEVLQGVLLYEARNTFNEHHYFNGIIPPLNLESLTVICPTLAIFGWLDILVDHKTDAPYLCEIILLCRYGYGVGPKEFEGDTAIRIFEKLKELGVDVCVVEEKIGAFAAQARKEGSVWEADWSEEGWVEGLFGEECQFCITTNSKMSFITPTAPVSPLGRHRILSPTAAVRVSPLCLGAMNFGEAWKASLGKCSKETTFAMLDYFYEQGGNFIDTAVNYQFGESEQWIGEWMEKRDVRDEMVLATKFTGMQITEKEKEGSARCKSNYGGNSAKNMYTSIERSLKALRTSYADIYYVHLWDSTVSIPELMNALNDLVTSRKVLYLGISDTPAWIVVKANCYARQHGLRQFSIYQGRWSAAERSFEREIIPMALDEGMALAPWGAIGGGSFKTRAQREKPEDGGRKMEMMIIGNEEKVSDVLEDIANAKSPVPPITSVALAYVMHKSPYVFPIVGGRKISHLEGNIQALCLGLTPEEIQQIDAAYGFDMGFPHSFLNPANTAIVGPENNRYANIMCFLDHVKSLKPILPHHGALDAKQM</sequence>
<dbReference type="InterPro" id="IPR050523">
    <property type="entry name" value="AKR_Detox_Biosynth"/>
</dbReference>
<evidence type="ECO:0000313" key="12">
    <source>
        <dbReference type="Proteomes" id="UP000596902"/>
    </source>
</evidence>
<comment type="caution">
    <text evidence="11">The sequence shown here is derived from an EMBL/GenBank/DDBJ whole genome shotgun (WGS) entry which is preliminary data.</text>
</comment>
<keyword evidence="7" id="KW-0576">Peroxisome</keyword>
<dbReference type="InterPro" id="IPR029058">
    <property type="entry name" value="AB_hydrolase_fold"/>
</dbReference>
<feature type="domain" description="F-box" evidence="9">
    <location>
        <begin position="308"/>
        <end position="355"/>
    </location>
</feature>
<accession>A0A8H7EHB3</accession>
<dbReference type="RefSeq" id="XP_038788788.1">
    <property type="nucleotide sequence ID" value="XM_038929081.1"/>
</dbReference>
<dbReference type="GeneID" id="62202259"/>
<comment type="similarity">
    <text evidence="3">Belongs to the AB hydrolase superfamily. AKT2 hydrolase family.</text>
</comment>
<comment type="subcellular location">
    <subcellularLocation>
        <location evidence="1">Peroxisome</location>
    </subcellularLocation>
</comment>
<reference evidence="11" key="2">
    <citation type="submission" date="2020-08" db="EMBL/GenBank/DDBJ databases">
        <title>Draft Genome Sequence of Cumin Blight Pathogen Alternaria burnsii.</title>
        <authorList>
            <person name="Feng Z."/>
        </authorList>
    </citation>
    <scope>NUCLEOTIDE SEQUENCE</scope>
    <source>
        <strain evidence="11">CBS107.38</strain>
    </source>
</reference>
<organism evidence="11 12">
    <name type="scientific">Alternaria burnsii</name>
    <dbReference type="NCBI Taxonomy" id="1187904"/>
    <lineage>
        <taxon>Eukaryota</taxon>
        <taxon>Fungi</taxon>
        <taxon>Dikarya</taxon>
        <taxon>Ascomycota</taxon>
        <taxon>Pezizomycotina</taxon>
        <taxon>Dothideomycetes</taxon>
        <taxon>Pleosporomycetidae</taxon>
        <taxon>Pleosporales</taxon>
        <taxon>Pleosporineae</taxon>
        <taxon>Pleosporaceae</taxon>
        <taxon>Alternaria</taxon>
        <taxon>Alternaria sect. Alternaria</taxon>
    </lineage>
</organism>
<evidence type="ECO:0000313" key="11">
    <source>
        <dbReference type="EMBL" id="KAF7678653.1"/>
    </source>
</evidence>
<dbReference type="AlphaFoldDB" id="A0A8H7EHB3"/>
<dbReference type="PANTHER" id="PTHR43364">
    <property type="entry name" value="NADH-SPECIFIC METHYLGLYOXAL REDUCTASE-RELATED"/>
    <property type="match status" value="1"/>
</dbReference>
<evidence type="ECO:0000259" key="10">
    <source>
        <dbReference type="PROSITE" id="PS50206"/>
    </source>
</evidence>